<comment type="caution">
    <text evidence="1">The sequence shown here is derived from an EMBL/GenBank/DDBJ whole genome shotgun (WGS) entry which is preliminary data.</text>
</comment>
<organism evidence="1 2">
    <name type="scientific">Sanguibacter inulinus</name>
    <dbReference type="NCBI Taxonomy" id="60922"/>
    <lineage>
        <taxon>Bacteria</taxon>
        <taxon>Bacillati</taxon>
        <taxon>Actinomycetota</taxon>
        <taxon>Actinomycetes</taxon>
        <taxon>Micrococcales</taxon>
        <taxon>Sanguibacteraceae</taxon>
        <taxon>Sanguibacter</taxon>
    </lineage>
</organism>
<gene>
    <name evidence="1" type="ORF">HZZ10_02235</name>
</gene>
<sequence length="176" mass="18545">MAEIFLAEAVVDVEAHVASTGWDAPLRVFALVSTQAALEAEPELAKMLPAETVEAARDNPLHLTSVEQDGVPDSVELDDLLASITWPEAVTGAALVVERIILPPTAEEGIPEDPSAALAYLSEHPDRQDVRMAVGVLRDGTSWCALRSRSNDSAAEVAGGPALVPGLVEALRATFD</sequence>
<reference evidence="1 2" key="1">
    <citation type="submission" date="2020-07" db="EMBL/GenBank/DDBJ databases">
        <title>MOT database genomes.</title>
        <authorList>
            <person name="Joseph S."/>
            <person name="Aduse-Opoku J."/>
            <person name="Hashim A."/>
            <person name="Wade W."/>
            <person name="Curtis M."/>
        </authorList>
    </citation>
    <scope>NUCLEOTIDE SEQUENCE [LARGE SCALE GENOMIC DNA]</scope>
    <source>
        <strain evidence="1 2">DSM 100099</strain>
    </source>
</reference>
<protein>
    <submittedName>
        <fullName evidence="1">Uncharacterized protein</fullName>
    </submittedName>
</protein>
<dbReference type="EMBL" id="JACBYE010000003">
    <property type="protein sequence ID" value="NYS92353.1"/>
    <property type="molecule type" value="Genomic_DNA"/>
</dbReference>
<proteinExistence type="predicted"/>
<evidence type="ECO:0000313" key="2">
    <source>
        <dbReference type="Proteomes" id="UP000561011"/>
    </source>
</evidence>
<name>A0A853ESI7_9MICO</name>
<dbReference type="Proteomes" id="UP000561011">
    <property type="component" value="Unassembled WGS sequence"/>
</dbReference>
<dbReference type="InterPro" id="IPR047681">
    <property type="entry name" value="PPA1309-like"/>
</dbReference>
<accession>A0A853ESI7</accession>
<keyword evidence="2" id="KW-1185">Reference proteome</keyword>
<dbReference type="AlphaFoldDB" id="A0A853ESI7"/>
<dbReference type="NCBIfam" id="NF040618">
    <property type="entry name" value="PPA1309_fam"/>
    <property type="match status" value="1"/>
</dbReference>
<evidence type="ECO:0000313" key="1">
    <source>
        <dbReference type="EMBL" id="NYS92353.1"/>
    </source>
</evidence>